<dbReference type="GO" id="GO:0004298">
    <property type="term" value="F:threonine-type endopeptidase activity"/>
    <property type="evidence" value="ECO:0007669"/>
    <property type="project" value="InterPro"/>
</dbReference>
<dbReference type="InterPro" id="IPR029055">
    <property type="entry name" value="Ntn_hydrolases_N"/>
</dbReference>
<feature type="region of interest" description="Disordered" evidence="3">
    <location>
        <begin position="44"/>
        <end position="71"/>
    </location>
</feature>
<evidence type="ECO:0000313" key="4">
    <source>
        <dbReference type="EMBL" id="RMX87143.1"/>
    </source>
</evidence>
<protein>
    <recommendedName>
        <fullName evidence="6">N-terminal nucleophile aminohydrolase</fullName>
    </recommendedName>
</protein>
<gene>
    <name evidence="4" type="ORF">D0869_02574</name>
</gene>
<evidence type="ECO:0000256" key="1">
    <source>
        <dbReference type="PIRSR" id="PIRSR600246-1"/>
    </source>
</evidence>
<dbReference type="OrthoDB" id="77601at2759"/>
<feature type="compositionally biased region" description="Basic and acidic residues" evidence="3">
    <location>
        <begin position="61"/>
        <end position="70"/>
    </location>
</feature>
<proteinExistence type="predicted"/>
<dbReference type="PANTHER" id="PTHR10188:SF8">
    <property type="entry name" value="THREONINE ASPARTASE 1"/>
    <property type="match status" value="1"/>
</dbReference>
<evidence type="ECO:0000256" key="2">
    <source>
        <dbReference type="PIRSR" id="PIRSR600246-3"/>
    </source>
</evidence>
<dbReference type="PANTHER" id="PTHR10188">
    <property type="entry name" value="L-ASPARAGINASE"/>
    <property type="match status" value="1"/>
</dbReference>
<evidence type="ECO:0008006" key="6">
    <source>
        <dbReference type="Google" id="ProtNLM"/>
    </source>
</evidence>
<feature type="site" description="Cleavage; by autolysis" evidence="2">
    <location>
        <begin position="522"/>
        <end position="523"/>
    </location>
</feature>
<dbReference type="AlphaFoldDB" id="A0A3M6X8D9"/>
<dbReference type="GO" id="GO:0051604">
    <property type="term" value="P:protein maturation"/>
    <property type="evidence" value="ECO:0007669"/>
    <property type="project" value="TreeGrafter"/>
</dbReference>
<sequence length="707" mass="76507">MTSLFTLADPRFAYLLLVLHKKASSLTCFYSATYQQLKADDSLPKNLEPAQTSSNPLPELPPKKYQDKPQTRKSTFGRVVLVFGSKRVHRKSTNIPCIFVHAGAGYHSVQNEQHHLGACNEAAKAAMAVMKNGGSSLDAVEIAIKILEDKEITNAGFGSNLAMDGVVECDAVVVDHYGRSGGAGAVAQIKNPISLARTLLDNTTQTLSLRRVPPNLLVGQGATNYAYEHGIPILPLDALISASARDRWRKWKYDLVKAEHQKRRNEHERYSLPRVSSEIDHAAAFDKQSGQETMRRDHTKALMAGMWNDAQPISPPPSDDRQDAEEHLLPASHSSNLSMTYIEPPNCSPPRLNDESFDPYGPPGTEFPLANAFANGTGNVTPKDYYSDARQHSRADGGPLLNRHCGSDVEMKDFGDLDRNPLAKMQKRSHVTVWDGSSGSDSDSTAIEFKGRSSPQDAHHSDETMQNASRQPLPKTPREKLVESPTPSAGTPLGHVRNQPPLPPSHFGGHDGTQVKEDNVTDTVGAIAIDSYGNIACGASSGGIGMKHPGRVGPAALVGIGAAVIPIDNDDPERQCVATVTSGTGEHMGTTQAASVCSERLYSNKRKVAGGRFEETGDDEAIRSFIEKDFMGHPSVKNSHSTGAIGMLSVKKTKDGCYLYFGHNTDSFALASMHADETKPVCTMSRSRGGGVIAQGGRAIRYRRRKA</sequence>
<feature type="compositionally biased region" description="Low complexity" evidence="3">
    <location>
        <begin position="435"/>
        <end position="444"/>
    </location>
</feature>
<dbReference type="VEuPathDB" id="FungiDB:BTJ68_09994"/>
<feature type="active site" description="Nucleophile" evidence="1">
    <location>
        <position position="523"/>
    </location>
</feature>
<reference evidence="4 5" key="1">
    <citation type="journal article" date="2018" name="BMC Genomics">
        <title>Genomic evidence for intraspecific hybridization in a clonal and extremely halotolerant yeast.</title>
        <authorList>
            <person name="Gostincar C."/>
            <person name="Stajich J.E."/>
            <person name="Zupancic J."/>
            <person name="Zalar P."/>
            <person name="Gunde-Cimerman N."/>
        </authorList>
    </citation>
    <scope>NUCLEOTIDE SEQUENCE [LARGE SCALE GENOMIC DNA]</scope>
    <source>
        <strain evidence="4 5">EXF-6656</strain>
    </source>
</reference>
<dbReference type="GO" id="GO:0005737">
    <property type="term" value="C:cytoplasm"/>
    <property type="evidence" value="ECO:0007669"/>
    <property type="project" value="TreeGrafter"/>
</dbReference>
<dbReference type="EMBL" id="QWIJ01000131">
    <property type="protein sequence ID" value="RMX87143.1"/>
    <property type="molecule type" value="Genomic_DNA"/>
</dbReference>
<feature type="region of interest" description="Disordered" evidence="3">
    <location>
        <begin position="382"/>
        <end position="405"/>
    </location>
</feature>
<name>A0A3M6X8D9_HORWE</name>
<dbReference type="FunFam" id="3.60.20.30:FF:000007">
    <property type="entry name" value="Similar to threonine aspartase"/>
    <property type="match status" value="1"/>
</dbReference>
<accession>A0A3M6X8D9</accession>
<dbReference type="CDD" id="cd04514">
    <property type="entry name" value="Taspase1_like"/>
    <property type="match status" value="2"/>
</dbReference>
<evidence type="ECO:0000256" key="3">
    <source>
        <dbReference type="SAM" id="MobiDB-lite"/>
    </source>
</evidence>
<dbReference type="InterPro" id="IPR037464">
    <property type="entry name" value="Taspase1"/>
</dbReference>
<feature type="compositionally biased region" description="Basic and acidic residues" evidence="3">
    <location>
        <begin position="385"/>
        <end position="395"/>
    </location>
</feature>
<dbReference type="InterPro" id="IPR000246">
    <property type="entry name" value="Peptidase_T2"/>
</dbReference>
<dbReference type="SUPFAM" id="SSF56235">
    <property type="entry name" value="N-terminal nucleophile aminohydrolases (Ntn hydrolases)"/>
    <property type="match status" value="1"/>
</dbReference>
<comment type="caution">
    <text evidence="4">The sequence shown here is derived from an EMBL/GenBank/DDBJ whole genome shotgun (WGS) entry which is preliminary data.</text>
</comment>
<dbReference type="Pfam" id="PF01112">
    <property type="entry name" value="Asparaginase_2"/>
    <property type="match status" value="2"/>
</dbReference>
<dbReference type="Gene3D" id="3.60.20.30">
    <property type="entry name" value="(Glycosyl)asparaginase"/>
    <property type="match status" value="1"/>
</dbReference>
<dbReference type="Proteomes" id="UP000281245">
    <property type="component" value="Unassembled WGS sequence"/>
</dbReference>
<evidence type="ECO:0000313" key="5">
    <source>
        <dbReference type="Proteomes" id="UP000281245"/>
    </source>
</evidence>
<organism evidence="4 5">
    <name type="scientific">Hortaea werneckii</name>
    <name type="common">Black yeast</name>
    <name type="synonym">Cladosporium werneckii</name>
    <dbReference type="NCBI Taxonomy" id="91943"/>
    <lineage>
        <taxon>Eukaryota</taxon>
        <taxon>Fungi</taxon>
        <taxon>Dikarya</taxon>
        <taxon>Ascomycota</taxon>
        <taxon>Pezizomycotina</taxon>
        <taxon>Dothideomycetes</taxon>
        <taxon>Dothideomycetidae</taxon>
        <taxon>Mycosphaerellales</taxon>
        <taxon>Teratosphaeriaceae</taxon>
        <taxon>Hortaea</taxon>
    </lineage>
</organism>
<feature type="region of interest" description="Disordered" evidence="3">
    <location>
        <begin position="427"/>
        <end position="516"/>
    </location>
</feature>